<keyword evidence="3" id="KW-1185">Reference proteome</keyword>
<feature type="region of interest" description="Disordered" evidence="1">
    <location>
        <begin position="1"/>
        <end position="38"/>
    </location>
</feature>
<comment type="caution">
    <text evidence="2">The sequence shown here is derived from an EMBL/GenBank/DDBJ whole genome shotgun (WGS) entry which is preliminary data.</text>
</comment>
<reference evidence="2 3" key="1">
    <citation type="journal article" date="2018" name="Front. Plant Sci.">
        <title>Red Clover (Trifolium pratense) and Zigzag Clover (T. medium) - A Picture of Genomic Similarities and Differences.</title>
        <authorList>
            <person name="Dluhosova J."/>
            <person name="Istvanek J."/>
            <person name="Nedelnik J."/>
            <person name="Repkova J."/>
        </authorList>
    </citation>
    <scope>NUCLEOTIDE SEQUENCE [LARGE SCALE GENOMIC DNA]</scope>
    <source>
        <strain evidence="3">cv. 10/8</strain>
        <tissue evidence="2">Leaf</tissue>
    </source>
</reference>
<evidence type="ECO:0000313" key="3">
    <source>
        <dbReference type="Proteomes" id="UP000265520"/>
    </source>
</evidence>
<evidence type="ECO:0000256" key="1">
    <source>
        <dbReference type="SAM" id="MobiDB-lite"/>
    </source>
</evidence>
<name>A0A392SLK1_9FABA</name>
<accession>A0A392SLK1</accession>
<protein>
    <submittedName>
        <fullName evidence="2">Uncharacterized protein</fullName>
    </submittedName>
</protein>
<evidence type="ECO:0000313" key="2">
    <source>
        <dbReference type="EMBL" id="MCI48736.1"/>
    </source>
</evidence>
<feature type="compositionally biased region" description="Basic and acidic residues" evidence="1">
    <location>
        <begin position="10"/>
        <end position="25"/>
    </location>
</feature>
<proteinExistence type="predicted"/>
<dbReference type="EMBL" id="LXQA010390863">
    <property type="protein sequence ID" value="MCI48736.1"/>
    <property type="molecule type" value="Genomic_DNA"/>
</dbReference>
<dbReference type="Proteomes" id="UP000265520">
    <property type="component" value="Unassembled WGS sequence"/>
</dbReference>
<organism evidence="2 3">
    <name type="scientific">Trifolium medium</name>
    <dbReference type="NCBI Taxonomy" id="97028"/>
    <lineage>
        <taxon>Eukaryota</taxon>
        <taxon>Viridiplantae</taxon>
        <taxon>Streptophyta</taxon>
        <taxon>Embryophyta</taxon>
        <taxon>Tracheophyta</taxon>
        <taxon>Spermatophyta</taxon>
        <taxon>Magnoliopsida</taxon>
        <taxon>eudicotyledons</taxon>
        <taxon>Gunneridae</taxon>
        <taxon>Pentapetalae</taxon>
        <taxon>rosids</taxon>
        <taxon>fabids</taxon>
        <taxon>Fabales</taxon>
        <taxon>Fabaceae</taxon>
        <taxon>Papilionoideae</taxon>
        <taxon>50 kb inversion clade</taxon>
        <taxon>NPAAA clade</taxon>
        <taxon>Hologalegina</taxon>
        <taxon>IRL clade</taxon>
        <taxon>Trifolieae</taxon>
        <taxon>Trifolium</taxon>
    </lineage>
</organism>
<feature type="non-terminal residue" evidence="2">
    <location>
        <position position="1"/>
    </location>
</feature>
<dbReference type="AlphaFoldDB" id="A0A392SLK1"/>
<sequence length="56" mass="6441">ESPKRKRSPRREPSPKRRIEAINNKEDDDSEGEIDPGKRPLVAVILAGGHRKLERR</sequence>